<evidence type="ECO:0000313" key="14">
    <source>
        <dbReference type="EMBL" id="QRP69509.1"/>
    </source>
</evidence>
<keyword evidence="6 11" id="KW-0288">FMN</keyword>
<feature type="binding site" evidence="11">
    <location>
        <position position="98"/>
    </location>
    <ligand>
        <name>FMN</name>
        <dbReference type="ChEBI" id="CHEBI:58210"/>
    </ligand>
</feature>
<dbReference type="InterPro" id="IPR013785">
    <property type="entry name" value="Aldolase_TIM"/>
</dbReference>
<comment type="function">
    <text evidence="1 11">Catalyzes the conversion of dihydroorotate to orotate with quinone as electron acceptor.</text>
</comment>
<dbReference type="GO" id="GO:0005886">
    <property type="term" value="C:plasma membrane"/>
    <property type="evidence" value="ECO:0007669"/>
    <property type="project" value="UniProtKB-SubCell"/>
</dbReference>
<evidence type="ECO:0000256" key="10">
    <source>
        <dbReference type="ARBA" id="ARBA00048639"/>
    </source>
</evidence>
<feature type="binding site" evidence="11">
    <location>
        <position position="248"/>
    </location>
    <ligand>
        <name>FMN</name>
        <dbReference type="ChEBI" id="CHEBI:58210"/>
    </ligand>
</feature>
<dbReference type="GeneID" id="92760063"/>
<evidence type="ECO:0000256" key="11">
    <source>
        <dbReference type="HAMAP-Rule" id="MF_00225"/>
    </source>
</evidence>
<feature type="binding site" evidence="11">
    <location>
        <position position="151"/>
    </location>
    <ligand>
        <name>FMN</name>
        <dbReference type="ChEBI" id="CHEBI:58210"/>
    </ligand>
</feature>
<dbReference type="RefSeq" id="WP_005393958.1">
    <property type="nucleotide sequence ID" value="NZ_CP066007.1"/>
</dbReference>
<organism evidence="13 15">
    <name type="scientific">Corynebacterium glucuronolyticum</name>
    <dbReference type="NCBI Taxonomy" id="39791"/>
    <lineage>
        <taxon>Bacteria</taxon>
        <taxon>Bacillati</taxon>
        <taxon>Actinomycetota</taxon>
        <taxon>Actinomycetes</taxon>
        <taxon>Mycobacteriales</taxon>
        <taxon>Corynebacteriaceae</taxon>
        <taxon>Corynebacterium</taxon>
    </lineage>
</organism>
<comment type="pathway">
    <text evidence="3 11">Pyrimidine metabolism; UMP biosynthesis via de novo pathway; orotate from (S)-dihydroorotate (quinone route): step 1/1.</text>
</comment>
<feature type="binding site" evidence="11">
    <location>
        <position position="189"/>
    </location>
    <ligand>
        <name>substrate</name>
    </ligand>
</feature>
<evidence type="ECO:0000256" key="6">
    <source>
        <dbReference type="ARBA" id="ARBA00022643"/>
    </source>
</evidence>
<feature type="active site" description="Nucleophile" evidence="11">
    <location>
        <position position="187"/>
    </location>
</feature>
<dbReference type="OrthoDB" id="9802377at2"/>
<keyword evidence="11" id="KW-1003">Cell membrane</keyword>
<dbReference type="NCBIfam" id="TIGR01036">
    <property type="entry name" value="pyrD_sub2"/>
    <property type="match status" value="1"/>
</dbReference>
<evidence type="ECO:0000313" key="15">
    <source>
        <dbReference type="Proteomes" id="UP000596145"/>
    </source>
</evidence>
<feature type="binding site" evidence="11">
    <location>
        <begin position="324"/>
        <end position="325"/>
    </location>
    <ligand>
        <name>FMN</name>
        <dbReference type="ChEBI" id="CHEBI:58210"/>
    </ligand>
</feature>
<evidence type="ECO:0000313" key="13">
    <source>
        <dbReference type="EMBL" id="QQB45737.1"/>
    </source>
</evidence>
<keyword evidence="8 11" id="KW-0560">Oxidoreductase</keyword>
<dbReference type="PANTHER" id="PTHR48109">
    <property type="entry name" value="DIHYDROOROTATE DEHYDROGENASE (QUINONE), MITOCHONDRIAL-RELATED"/>
    <property type="match status" value="1"/>
</dbReference>
<comment type="subunit">
    <text evidence="11">Monomer.</text>
</comment>
<dbReference type="SUPFAM" id="SSF51395">
    <property type="entry name" value="FMN-linked oxidoreductases"/>
    <property type="match status" value="1"/>
</dbReference>
<evidence type="ECO:0000259" key="12">
    <source>
        <dbReference type="Pfam" id="PF01180"/>
    </source>
</evidence>
<feature type="binding site" evidence="11">
    <location>
        <begin position="249"/>
        <end position="250"/>
    </location>
    <ligand>
        <name>substrate</name>
    </ligand>
</feature>
<comment type="subcellular location">
    <subcellularLocation>
        <location evidence="11">Cell membrane</location>
        <topology evidence="11">Peripheral membrane protein</topology>
    </subcellularLocation>
    <subcellularLocation>
        <location evidence="2">Membrane</location>
    </subcellularLocation>
</comment>
<dbReference type="EC" id="1.3.5.2" evidence="11"/>
<dbReference type="EMBL" id="CP069534">
    <property type="protein sequence ID" value="QRP69509.1"/>
    <property type="molecule type" value="Genomic_DNA"/>
</dbReference>
<feature type="binding site" evidence="11">
    <location>
        <position position="220"/>
    </location>
    <ligand>
        <name>FMN</name>
        <dbReference type="ChEBI" id="CHEBI:58210"/>
    </ligand>
</feature>
<feature type="binding site" evidence="11">
    <location>
        <position position="184"/>
    </location>
    <ligand>
        <name>FMN</name>
        <dbReference type="ChEBI" id="CHEBI:58210"/>
    </ligand>
</feature>
<name>A0A7T4JUE2_9CORY</name>
<dbReference type="NCBIfam" id="NF003648">
    <property type="entry name" value="PRK05286.2-1"/>
    <property type="match status" value="1"/>
</dbReference>
<dbReference type="InterPro" id="IPR001295">
    <property type="entry name" value="Dihydroorotate_DH_CS"/>
</dbReference>
<keyword evidence="9 11" id="KW-0472">Membrane</keyword>
<feature type="binding site" evidence="11">
    <location>
        <position position="303"/>
    </location>
    <ligand>
        <name>FMN</name>
        <dbReference type="ChEBI" id="CHEBI:58210"/>
    </ligand>
</feature>
<dbReference type="Pfam" id="PF01180">
    <property type="entry name" value="DHO_dh"/>
    <property type="match status" value="1"/>
</dbReference>
<dbReference type="InterPro" id="IPR005720">
    <property type="entry name" value="Dihydroorotate_DH_cat"/>
</dbReference>
<feature type="binding site" evidence="11">
    <location>
        <begin position="74"/>
        <end position="78"/>
    </location>
    <ligand>
        <name>FMN</name>
        <dbReference type="ChEBI" id="CHEBI:58210"/>
    </ligand>
</feature>
<protein>
    <recommendedName>
        <fullName evidence="11">Dihydroorotate dehydrogenase (quinone)</fullName>
        <ecNumber evidence="11">1.3.5.2</ecNumber>
    </recommendedName>
    <alternativeName>
        <fullName evidence="11">DHOdehase</fullName>
        <shortName evidence="11">DHOD</shortName>
        <shortName evidence="11">DHODase</shortName>
    </alternativeName>
    <alternativeName>
        <fullName evidence="11">Dihydroorotate oxidase</fullName>
    </alternativeName>
</protein>
<dbReference type="CDD" id="cd04738">
    <property type="entry name" value="DHOD_2_like"/>
    <property type="match status" value="1"/>
</dbReference>
<keyword evidence="5 11" id="KW-0285">Flavoprotein</keyword>
<dbReference type="GO" id="GO:0044205">
    <property type="term" value="P:'de novo' UMP biosynthetic process"/>
    <property type="evidence" value="ECO:0007669"/>
    <property type="project" value="UniProtKB-UniRule"/>
</dbReference>
<feature type="binding site" evidence="11">
    <location>
        <position position="78"/>
    </location>
    <ligand>
        <name>substrate</name>
    </ligand>
</feature>
<dbReference type="PROSITE" id="PS00912">
    <property type="entry name" value="DHODEHASE_2"/>
    <property type="match status" value="1"/>
</dbReference>
<comment type="similarity">
    <text evidence="4 11">Belongs to the dihydroorotate dehydrogenase family. Type 2 subfamily.</text>
</comment>
<dbReference type="PANTHER" id="PTHR48109:SF4">
    <property type="entry name" value="DIHYDROOROTATE DEHYDROGENASE (QUINONE), MITOCHONDRIAL"/>
    <property type="match status" value="1"/>
</dbReference>
<comment type="catalytic activity">
    <reaction evidence="10 11">
        <text>(S)-dihydroorotate + a quinone = orotate + a quinol</text>
        <dbReference type="Rhea" id="RHEA:30187"/>
        <dbReference type="ChEBI" id="CHEBI:24646"/>
        <dbReference type="ChEBI" id="CHEBI:30839"/>
        <dbReference type="ChEBI" id="CHEBI:30864"/>
        <dbReference type="ChEBI" id="CHEBI:132124"/>
        <dbReference type="EC" id="1.3.5.2"/>
    </reaction>
</comment>
<dbReference type="Proteomes" id="UP000596145">
    <property type="component" value="Chromosome"/>
</dbReference>
<feature type="domain" description="Dihydroorotate dehydrogenase catalytic" evidence="12">
    <location>
        <begin position="57"/>
        <end position="345"/>
    </location>
</feature>
<dbReference type="UniPathway" id="UPA00070">
    <property type="reaction ID" value="UER00946"/>
</dbReference>
<dbReference type="InterPro" id="IPR005719">
    <property type="entry name" value="Dihydroorotate_DH_2"/>
</dbReference>
<dbReference type="AlphaFoldDB" id="A0A7T4JUE2"/>
<keyword evidence="7 11" id="KW-0665">Pyrimidine biosynthesis</keyword>
<dbReference type="Proteomes" id="UP000617681">
    <property type="component" value="Chromosome"/>
</dbReference>
<dbReference type="Gene3D" id="3.20.20.70">
    <property type="entry name" value="Aldolase class I"/>
    <property type="match status" value="1"/>
</dbReference>
<feature type="binding site" evidence="11">
    <location>
        <begin position="123"/>
        <end position="127"/>
    </location>
    <ligand>
        <name>substrate</name>
    </ligand>
</feature>
<evidence type="ECO:0000256" key="8">
    <source>
        <dbReference type="ARBA" id="ARBA00023002"/>
    </source>
</evidence>
<accession>A0A7T4JUE2</accession>
<evidence type="ECO:0000256" key="5">
    <source>
        <dbReference type="ARBA" id="ARBA00022630"/>
    </source>
</evidence>
<dbReference type="NCBIfam" id="NF003652">
    <property type="entry name" value="PRK05286.2-5"/>
    <property type="match status" value="1"/>
</dbReference>
<evidence type="ECO:0000256" key="9">
    <source>
        <dbReference type="ARBA" id="ARBA00023136"/>
    </source>
</evidence>
<evidence type="ECO:0000256" key="4">
    <source>
        <dbReference type="ARBA" id="ARBA00005359"/>
    </source>
</evidence>
<feature type="binding site" evidence="11">
    <location>
        <position position="274"/>
    </location>
    <ligand>
        <name>FMN</name>
        <dbReference type="ChEBI" id="CHEBI:58210"/>
    </ligand>
</feature>
<evidence type="ECO:0000256" key="1">
    <source>
        <dbReference type="ARBA" id="ARBA00003125"/>
    </source>
</evidence>
<feature type="binding site" evidence="11">
    <location>
        <position position="184"/>
    </location>
    <ligand>
        <name>substrate</name>
    </ligand>
</feature>
<proteinExistence type="inferred from homology"/>
<dbReference type="PROSITE" id="PS00911">
    <property type="entry name" value="DHODEHASE_1"/>
    <property type="match status" value="1"/>
</dbReference>
<evidence type="ECO:0000256" key="2">
    <source>
        <dbReference type="ARBA" id="ARBA00004370"/>
    </source>
</evidence>
<gene>
    <name evidence="11" type="primary">pyrD</name>
    <name evidence="13" type="ORF">I6I10_09590</name>
    <name evidence="14" type="ORF">I6J21_06550</name>
</gene>
<sequence length="369" mass="39710">MAHPVRTALYDAALKVMFTIQPERIHDIICGGLGVLQLVTPLNRVLEKIIAVHDPRLEQEVFGVTFPRPLGLAAGFDKDATSPDAWTAVGFGYAELGTVTASPQPGNPAPRLFRLKADRGILNRMGFNNIGAAAVADNLRRRTSDDVIGINIGKTKVVPVEDAADDYRRSATLLGDLADYLVINVSSPNTPGLRNLQAVDELRPIIEVVQQSTKTPVLVKIAPDLADDDIDAVADLAREMGLAGIVATNTTISRDGLNTPKAKVEKMGAGGVSGPRLTSRALDVTKRLYDKLDGELAIISVGGISSPKDAWDRIAAGANLLQIYTAMIYEGPDLIRDIHKDLLRQLDVHGYQNLSDAVGCKQPYVPEEN</sequence>
<evidence type="ECO:0000256" key="3">
    <source>
        <dbReference type="ARBA" id="ARBA00005161"/>
    </source>
</evidence>
<dbReference type="InterPro" id="IPR050074">
    <property type="entry name" value="DHO_dehydrogenase"/>
</dbReference>
<dbReference type="GO" id="GO:0106430">
    <property type="term" value="F:dihydroorotate dehydrogenase (quinone) activity"/>
    <property type="evidence" value="ECO:0007669"/>
    <property type="project" value="UniProtKB-EC"/>
</dbReference>
<dbReference type="GO" id="GO:0006207">
    <property type="term" value="P:'de novo' pyrimidine nucleobase biosynthetic process"/>
    <property type="evidence" value="ECO:0007669"/>
    <property type="project" value="UniProtKB-UniRule"/>
</dbReference>
<evidence type="ECO:0000256" key="7">
    <source>
        <dbReference type="ARBA" id="ARBA00022975"/>
    </source>
</evidence>
<reference evidence="13 15" key="1">
    <citation type="submission" date="2020-12" db="EMBL/GenBank/DDBJ databases">
        <title>FDA dAtabase for Regulatory Grade micrObial Sequences (FDA-ARGOS): Supporting development and validation of Infectious Disease Dx tests.</title>
        <authorList>
            <person name="Sproer C."/>
            <person name="Gronow S."/>
            <person name="Severitt S."/>
            <person name="Schroder I."/>
            <person name="Tallon L."/>
            <person name="Sadzewicz L."/>
            <person name="Zhao X."/>
            <person name="Boylan J."/>
            <person name="Ott S."/>
            <person name="Bowen H."/>
            <person name="Vavikolanu K."/>
            <person name="Mehta A."/>
            <person name="Aluvathingal J."/>
            <person name="Nadendla S."/>
            <person name="Lowell S."/>
            <person name="Myers T."/>
            <person name="Yan Y."/>
            <person name="Sichtig H."/>
        </authorList>
    </citation>
    <scope>NUCLEOTIDE SEQUENCE [LARGE SCALE GENOMIC DNA]</scope>
    <source>
        <strain evidence="13 15">FDAARGOS_1053</strain>
        <strain evidence="14">FDAARGOS_1191</strain>
    </source>
</reference>
<dbReference type="GO" id="GO:0005737">
    <property type="term" value="C:cytoplasm"/>
    <property type="evidence" value="ECO:0007669"/>
    <property type="project" value="InterPro"/>
</dbReference>
<dbReference type="HAMAP" id="MF_00225">
    <property type="entry name" value="DHO_dh_type2"/>
    <property type="match status" value="1"/>
</dbReference>
<dbReference type="EMBL" id="CP066007">
    <property type="protein sequence ID" value="QQB45737.1"/>
    <property type="molecule type" value="Genomic_DNA"/>
</dbReference>
<comment type="cofactor">
    <cofactor evidence="11">
        <name>FMN</name>
        <dbReference type="ChEBI" id="CHEBI:58210"/>
    </cofactor>
    <text evidence="11">Binds 1 FMN per subunit.</text>
</comment>